<evidence type="ECO:0000313" key="2">
    <source>
        <dbReference type="Proteomes" id="UP000028681"/>
    </source>
</evidence>
<dbReference type="PIRSF" id="PIRSF020565">
    <property type="entry name" value="3Ho_Ac_ACP_DH_prd"/>
    <property type="match status" value="1"/>
</dbReference>
<dbReference type="InterPro" id="IPR016776">
    <property type="entry name" value="ApeP-like_dehydratase"/>
</dbReference>
<dbReference type="EMBL" id="CP006664">
    <property type="protein sequence ID" value="AIJ09132.1"/>
    <property type="molecule type" value="Genomic_DNA"/>
</dbReference>
<name>A0A076LR32_9GAMM</name>
<sequence>MSHYLPPAHYLPHDAPMLLLEEVVNVTDSTAHCRVTVSRRGVLAPFVDTHDQLPGWYALELMAQTVGVWSGWHRQQVGEACIALGMVLGARELVCAAGGFPAETTLEIAVKLLMQDQRFGSFECTISAEGVPLASGRINTFQPTTEELITLFNKGDSA</sequence>
<dbReference type="SUPFAM" id="SSF54637">
    <property type="entry name" value="Thioesterase/thiol ester dehydrase-isomerase"/>
    <property type="match status" value="1"/>
</dbReference>
<dbReference type="KEGG" id="ete:ETEE_2699"/>
<dbReference type="AlphaFoldDB" id="A0A076LR32"/>
<gene>
    <name evidence="1" type="ORF">ETEE_2699</name>
</gene>
<protein>
    <submittedName>
        <fullName evidence="1">3-hydroxydecanoyl-[ACP] dehydratase</fullName>
        <ecNumber evidence="1">4.2.1.59</ecNumber>
    </submittedName>
</protein>
<dbReference type="HOGENOM" id="CLU_116661_0_2_6"/>
<dbReference type="RefSeq" id="WP_034171854.1">
    <property type="nucleotide sequence ID" value="NZ_CP006664.1"/>
</dbReference>
<dbReference type="InterPro" id="IPR029069">
    <property type="entry name" value="HotDog_dom_sf"/>
</dbReference>
<accession>A0A076LR32</accession>
<dbReference type="Gene3D" id="3.10.129.10">
    <property type="entry name" value="Hotdog Thioesterase"/>
    <property type="match status" value="1"/>
</dbReference>
<dbReference type="GeneID" id="33940227"/>
<reference evidence="1 2" key="1">
    <citation type="journal article" date="2012" name="PLoS ONE">
        <title>Edwardsiella comparative phylogenomics reveal the new intra/inter-species taxonomic relationships, virulence evolution and niche adaptation mechanisms.</title>
        <authorList>
            <person name="Yang M."/>
            <person name="Lv Y."/>
            <person name="Xiao J."/>
            <person name="Wu H."/>
            <person name="Zheng H."/>
            <person name="Liu Q."/>
            <person name="Zhang Y."/>
            <person name="Wang Q."/>
        </authorList>
    </citation>
    <scope>NUCLEOTIDE SEQUENCE [LARGE SCALE GENOMIC DNA]</scope>
    <source>
        <strain evidence="2">080813</strain>
    </source>
</reference>
<dbReference type="GO" id="GO:0019171">
    <property type="term" value="F:(3R)-hydroxyacyl-[acyl-carrier-protein] dehydratase activity"/>
    <property type="evidence" value="ECO:0007669"/>
    <property type="project" value="UniProtKB-EC"/>
</dbReference>
<dbReference type="Pfam" id="PF22817">
    <property type="entry name" value="ApeP-like"/>
    <property type="match status" value="1"/>
</dbReference>
<keyword evidence="1" id="KW-0456">Lyase</keyword>
<proteinExistence type="predicted"/>
<evidence type="ECO:0000313" key="1">
    <source>
        <dbReference type="EMBL" id="AIJ09132.1"/>
    </source>
</evidence>
<organism evidence="1 2">
    <name type="scientific">Edwardsiella anguillarum ET080813</name>
    <dbReference type="NCBI Taxonomy" id="667120"/>
    <lineage>
        <taxon>Bacteria</taxon>
        <taxon>Pseudomonadati</taxon>
        <taxon>Pseudomonadota</taxon>
        <taxon>Gammaproteobacteria</taxon>
        <taxon>Enterobacterales</taxon>
        <taxon>Hafniaceae</taxon>
        <taxon>Edwardsiella</taxon>
    </lineage>
</organism>
<dbReference type="EC" id="4.2.1.59" evidence="1"/>
<dbReference type="Proteomes" id="UP000028681">
    <property type="component" value="Chromosome"/>
</dbReference>